<dbReference type="EMBL" id="JARIHO010000045">
    <property type="protein sequence ID" value="KAJ7323979.1"/>
    <property type="molecule type" value="Genomic_DNA"/>
</dbReference>
<dbReference type="Proteomes" id="UP001218218">
    <property type="component" value="Unassembled WGS sequence"/>
</dbReference>
<reference evidence="2" key="1">
    <citation type="submission" date="2023-03" db="EMBL/GenBank/DDBJ databases">
        <title>Massive genome expansion in bonnet fungi (Mycena s.s.) driven by repeated elements and novel gene families across ecological guilds.</title>
        <authorList>
            <consortium name="Lawrence Berkeley National Laboratory"/>
            <person name="Harder C.B."/>
            <person name="Miyauchi S."/>
            <person name="Viragh M."/>
            <person name="Kuo A."/>
            <person name="Thoen E."/>
            <person name="Andreopoulos B."/>
            <person name="Lu D."/>
            <person name="Skrede I."/>
            <person name="Drula E."/>
            <person name="Henrissat B."/>
            <person name="Morin E."/>
            <person name="Kohler A."/>
            <person name="Barry K."/>
            <person name="LaButti K."/>
            <person name="Morin E."/>
            <person name="Salamov A."/>
            <person name="Lipzen A."/>
            <person name="Mereny Z."/>
            <person name="Hegedus B."/>
            <person name="Baldrian P."/>
            <person name="Stursova M."/>
            <person name="Weitz H."/>
            <person name="Taylor A."/>
            <person name="Grigoriev I.V."/>
            <person name="Nagy L.G."/>
            <person name="Martin F."/>
            <person name="Kauserud H."/>
        </authorList>
    </citation>
    <scope>NUCLEOTIDE SEQUENCE</scope>
    <source>
        <strain evidence="2">CBHHK002</strain>
    </source>
</reference>
<keyword evidence="3" id="KW-1185">Reference proteome</keyword>
<keyword evidence="1" id="KW-1133">Transmembrane helix</keyword>
<keyword evidence="1" id="KW-0812">Transmembrane</keyword>
<organism evidence="2 3">
    <name type="scientific">Mycena albidolilacea</name>
    <dbReference type="NCBI Taxonomy" id="1033008"/>
    <lineage>
        <taxon>Eukaryota</taxon>
        <taxon>Fungi</taxon>
        <taxon>Dikarya</taxon>
        <taxon>Basidiomycota</taxon>
        <taxon>Agaricomycotina</taxon>
        <taxon>Agaricomycetes</taxon>
        <taxon>Agaricomycetidae</taxon>
        <taxon>Agaricales</taxon>
        <taxon>Marasmiineae</taxon>
        <taxon>Mycenaceae</taxon>
        <taxon>Mycena</taxon>
    </lineage>
</organism>
<evidence type="ECO:0000256" key="1">
    <source>
        <dbReference type="SAM" id="Phobius"/>
    </source>
</evidence>
<sequence length="785" mass="89736">MQAFPLLLQFALFLFAAALSVYLTKIHHVLALIALGLTSIGTVAYILLLISAMFFQDSPFQTPLAYFVVHLFPRSWRIKSKAVLEQSFKQIKTLIGHMSATFSAYTHRSKNILPHFMIKQQTNSPKPEKPTQLFNTSDLILSPEVSAVSWVLESSTDPVMLSRAADVAIELQWPSDMDVEPQLNRLWENFLACFEYHHGYDDGELLQLDGIRDGMHDCALQLGRAYHNLYCIGQSSNRKHGWLEWFTLEEHHRELENVFYLLGFRRSFLVLDKSVNMKWVLYGLPLVYKRDTKISYLKTLLVKLDNKKIRLNCAEFSDYLFCIYVFLADHEPSRSDVILEQLLMALLSKLKTNQISMDFAGKIIWTTHQLAKRSKDNEVWNFNEDDRLSMIYKFCGQLPQSGGWVQVVLATGLLAEEWYFRSKKPSEYQVSTGWVYEALKRISVEDNVKWDSETEAGVAGLLLALYYCDTPPLKDHVQAILQVLLTTGKSPRKESTLTRNAGLLLLKTNLENWFQDPDLEPILQEASVWARLITQWIPQAGDYDMDHKGILLGYILSKLPSWQPYLKQHLCSWITLFFQSKWDLAAKYNSVLMKIWQPATGGYTFTDSDEEALGLTYAALSQGWQEFNFSSSEALAKVTSWLRCSSRVLLRETFYAKQARARVVQHLGTIKATELTNTFLLPLRSSLVQAAAAARHKITQSNHDPLAIGTIREYSSKIWAEALEHVGKILDDLAAKMPIPTDPEKDEDYWEDLHIQFYQEIQMMEEMLGKLTLSKDSAGGSASVG</sequence>
<evidence type="ECO:0000313" key="2">
    <source>
        <dbReference type="EMBL" id="KAJ7323979.1"/>
    </source>
</evidence>
<proteinExistence type="predicted"/>
<evidence type="ECO:0000313" key="3">
    <source>
        <dbReference type="Proteomes" id="UP001218218"/>
    </source>
</evidence>
<accession>A0AAD7EIG0</accession>
<gene>
    <name evidence="2" type="ORF">DFH08DRAFT_817455</name>
</gene>
<comment type="caution">
    <text evidence="2">The sequence shown here is derived from an EMBL/GenBank/DDBJ whole genome shotgun (WGS) entry which is preliminary data.</text>
</comment>
<keyword evidence="1" id="KW-0472">Membrane</keyword>
<feature type="transmembrane region" description="Helical" evidence="1">
    <location>
        <begin position="30"/>
        <end position="55"/>
    </location>
</feature>
<dbReference type="AlphaFoldDB" id="A0AAD7EIG0"/>
<name>A0AAD7EIG0_9AGAR</name>
<protein>
    <submittedName>
        <fullName evidence="2">Uncharacterized protein</fullName>
    </submittedName>
</protein>